<gene>
    <name evidence="1" type="ORF">D3P08_18715</name>
</gene>
<protein>
    <submittedName>
        <fullName evidence="1">Divergent PAP2 family protein</fullName>
    </submittedName>
</protein>
<sequence length="152" mass="16272">MPNRGLTTALVAVAAAQLLKVPWHYRKTGKWDYRKIVGSGGMPSSHSSGVTALATYTATKFGIRTPEFAIASMLGIVVMYDAMNIRRHAGEIAIQVNDLDADVERLAGHHPGIYHKRRKEKLKESLGHQPGEVAAGALLGACIGLLGALTSK</sequence>
<reference evidence="1 2" key="1">
    <citation type="submission" date="2018-09" db="EMBL/GenBank/DDBJ databases">
        <title>Paenibacillus aracenensis nov. sp. isolated from a cave in southern Spain.</title>
        <authorList>
            <person name="Jurado V."/>
            <person name="Gutierrez-Patricio S."/>
            <person name="Gonzalez-Pimentel J.L."/>
            <person name="Miller A.Z."/>
            <person name="Laiz L."/>
            <person name="Saiz-Jimenez C."/>
        </authorList>
    </citation>
    <scope>NUCLEOTIDE SEQUENCE [LARGE SCALE GENOMIC DNA]</scope>
    <source>
        <strain evidence="1 2">DSM 22867</strain>
    </source>
</reference>
<evidence type="ECO:0000313" key="2">
    <source>
        <dbReference type="Proteomes" id="UP000266482"/>
    </source>
</evidence>
<proteinExistence type="predicted"/>
<dbReference type="OrthoDB" id="9792681at2"/>
<evidence type="ECO:0000313" key="1">
    <source>
        <dbReference type="EMBL" id="RIX50739.1"/>
    </source>
</evidence>
<dbReference type="InterPro" id="IPR003832">
    <property type="entry name" value="DUF212"/>
</dbReference>
<accession>A0A3A1UQC4</accession>
<dbReference type="AlphaFoldDB" id="A0A3A1UQC4"/>
<name>A0A3A1UQC4_9BACL</name>
<dbReference type="EMBL" id="QXQA01000013">
    <property type="protein sequence ID" value="RIX50739.1"/>
    <property type="molecule type" value="Genomic_DNA"/>
</dbReference>
<comment type="caution">
    <text evidence="1">The sequence shown here is derived from an EMBL/GenBank/DDBJ whole genome shotgun (WGS) entry which is preliminary data.</text>
</comment>
<organism evidence="1 2">
    <name type="scientific">Paenibacillus nanensis</name>
    <dbReference type="NCBI Taxonomy" id="393251"/>
    <lineage>
        <taxon>Bacteria</taxon>
        <taxon>Bacillati</taxon>
        <taxon>Bacillota</taxon>
        <taxon>Bacilli</taxon>
        <taxon>Bacillales</taxon>
        <taxon>Paenibacillaceae</taxon>
        <taxon>Paenibacillus</taxon>
    </lineage>
</organism>
<keyword evidence="2" id="KW-1185">Reference proteome</keyword>
<dbReference type="PANTHER" id="PTHR31446:SF29">
    <property type="entry name" value="ACID PHOSPHATASE_VANADIUM-DEPENDENT HALOPEROXIDASE-RELATED PROTEIN"/>
    <property type="match status" value="1"/>
</dbReference>
<dbReference type="Pfam" id="PF02681">
    <property type="entry name" value="DUF212"/>
    <property type="match status" value="1"/>
</dbReference>
<dbReference type="PANTHER" id="PTHR31446">
    <property type="entry name" value="ACID PHOSPHATASE/VANADIUM-DEPENDENT HALOPEROXIDASE-RELATED PROTEIN"/>
    <property type="match status" value="1"/>
</dbReference>
<dbReference type="Proteomes" id="UP000266482">
    <property type="component" value="Unassembled WGS sequence"/>
</dbReference>
<dbReference type="RefSeq" id="WP_119601346.1">
    <property type="nucleotide sequence ID" value="NZ_QXQA01000013.1"/>
</dbReference>